<gene>
    <name evidence="2" type="ORF">K458DRAFT_488590</name>
</gene>
<proteinExistence type="predicted"/>
<name>A0A6G1IXP1_9PLEO</name>
<organism evidence="2 3">
    <name type="scientific">Lentithecium fluviatile CBS 122367</name>
    <dbReference type="NCBI Taxonomy" id="1168545"/>
    <lineage>
        <taxon>Eukaryota</taxon>
        <taxon>Fungi</taxon>
        <taxon>Dikarya</taxon>
        <taxon>Ascomycota</taxon>
        <taxon>Pezizomycotina</taxon>
        <taxon>Dothideomycetes</taxon>
        <taxon>Pleosporomycetidae</taxon>
        <taxon>Pleosporales</taxon>
        <taxon>Massarineae</taxon>
        <taxon>Lentitheciaceae</taxon>
        <taxon>Lentithecium</taxon>
    </lineage>
</organism>
<dbReference type="PANTHER" id="PTHR33840">
    <property type="match status" value="1"/>
</dbReference>
<dbReference type="AlphaFoldDB" id="A0A6G1IXP1"/>
<keyword evidence="3" id="KW-1185">Reference proteome</keyword>
<sequence>MPDDLPWGRRLIICCDGTWQSSVSSKDNVPSNVTKLCRVIARIGTDRNDPKKKWHQLVYYDSGIGTGNLSGSEAKRQGGTGAGLAENVIEAYNFIVLNYEAGDEIFCFGFSRGAYTARAVAGLVTDIGVIKPIDMQLFPQIYRAYMSNDEGLPFRETQAWKDFVDGKLTRRGTELSKSGPIQGIKDRAQSWEIGPHHDLVPPESSQKVKVVGVWDTVGSLGVPDVAWFDFANLRTKYGFHNVKLGEHIGHAFHALALDERRKAFRPTLWYIPNELQARLVKEGKPIPELKQVWFPGVHINSGGGATDAITDMKGDLESLSDISTATFTWMLQCVSPHLTIDPTAFNAWSAQYQRWLARVRYNCTYHHDTWLDTIKSNIPTIPLINPATDPLAPPPSDPAHTHPEFDYGWGTGPIVDSYGGMYKLAGAVPRVPGHCHAETYDQESAESKLDDINKYGSTHEYIHPVCEYRRIVRDWEDNSALKAFKRKFEPTNGSGKGRFWWYKDGEKKGLPEWVILRHGEYGGQDLDGCGKGEINFERSWYEVCEKTEKALGALKKAGYEKDFLSKIDENIDFGVGDKEGWVYP</sequence>
<dbReference type="InterPro" id="IPR018712">
    <property type="entry name" value="Tle1-like_cat"/>
</dbReference>
<reference evidence="2" key="1">
    <citation type="journal article" date="2020" name="Stud. Mycol.">
        <title>101 Dothideomycetes genomes: a test case for predicting lifestyles and emergence of pathogens.</title>
        <authorList>
            <person name="Haridas S."/>
            <person name="Albert R."/>
            <person name="Binder M."/>
            <person name="Bloem J."/>
            <person name="Labutti K."/>
            <person name="Salamov A."/>
            <person name="Andreopoulos B."/>
            <person name="Baker S."/>
            <person name="Barry K."/>
            <person name="Bills G."/>
            <person name="Bluhm B."/>
            <person name="Cannon C."/>
            <person name="Castanera R."/>
            <person name="Culley D."/>
            <person name="Daum C."/>
            <person name="Ezra D."/>
            <person name="Gonzalez J."/>
            <person name="Henrissat B."/>
            <person name="Kuo A."/>
            <person name="Liang C."/>
            <person name="Lipzen A."/>
            <person name="Lutzoni F."/>
            <person name="Magnuson J."/>
            <person name="Mondo S."/>
            <person name="Nolan M."/>
            <person name="Ohm R."/>
            <person name="Pangilinan J."/>
            <person name="Park H.-J."/>
            <person name="Ramirez L."/>
            <person name="Alfaro M."/>
            <person name="Sun H."/>
            <person name="Tritt A."/>
            <person name="Yoshinaga Y."/>
            <person name="Zwiers L.-H."/>
            <person name="Turgeon B."/>
            <person name="Goodwin S."/>
            <person name="Spatafora J."/>
            <person name="Crous P."/>
            <person name="Grigoriev I."/>
        </authorList>
    </citation>
    <scope>NUCLEOTIDE SEQUENCE</scope>
    <source>
        <strain evidence="2">CBS 122367</strain>
    </source>
</reference>
<dbReference type="PANTHER" id="PTHR33840:SF16">
    <property type="entry name" value="DUF2235 DOMAIN-CONTAINING PROTEIN"/>
    <property type="match status" value="1"/>
</dbReference>
<evidence type="ECO:0000313" key="3">
    <source>
        <dbReference type="Proteomes" id="UP000799291"/>
    </source>
</evidence>
<dbReference type="Pfam" id="PF09994">
    <property type="entry name" value="T6SS_Tle1-like_cat"/>
    <property type="match status" value="1"/>
</dbReference>
<dbReference type="Proteomes" id="UP000799291">
    <property type="component" value="Unassembled WGS sequence"/>
</dbReference>
<feature type="domain" description="T6SS Phospholipase effector Tle1-like catalytic" evidence="1">
    <location>
        <begin position="9"/>
        <end position="332"/>
    </location>
</feature>
<evidence type="ECO:0000259" key="1">
    <source>
        <dbReference type="Pfam" id="PF09994"/>
    </source>
</evidence>
<dbReference type="OrthoDB" id="3057168at2759"/>
<accession>A0A6G1IXP1</accession>
<protein>
    <recommendedName>
        <fullName evidence="1">T6SS Phospholipase effector Tle1-like catalytic domain-containing protein</fullName>
    </recommendedName>
</protein>
<evidence type="ECO:0000313" key="2">
    <source>
        <dbReference type="EMBL" id="KAF2682875.1"/>
    </source>
</evidence>
<dbReference type="EMBL" id="MU005586">
    <property type="protein sequence ID" value="KAF2682875.1"/>
    <property type="molecule type" value="Genomic_DNA"/>
</dbReference>